<name>A0A955L4G1_9BACT</name>
<dbReference type="Proteomes" id="UP000783287">
    <property type="component" value="Unassembled WGS sequence"/>
</dbReference>
<proteinExistence type="predicted"/>
<reference evidence="1" key="1">
    <citation type="submission" date="2020-04" db="EMBL/GenBank/DDBJ databases">
        <authorList>
            <person name="Zhang T."/>
        </authorList>
    </citation>
    <scope>NUCLEOTIDE SEQUENCE</scope>
    <source>
        <strain evidence="1">HKST-UBA14</strain>
    </source>
</reference>
<comment type="caution">
    <text evidence="1">The sequence shown here is derived from an EMBL/GenBank/DDBJ whole genome shotgun (WGS) entry which is preliminary data.</text>
</comment>
<accession>A0A955L4G1</accession>
<dbReference type="AlphaFoldDB" id="A0A955L4G1"/>
<sequence length="398" mass="44332">MSEANIYAVSPRMENSAGHDKLMALMLGAFEDMHLEPGLVTLKPQVGESRWNITERRGWASVERAKAAISSAHLEGQTRATWMNAVGDFLRDNGLFNDRLLETYTRKLRLLPEQSTLVTSHYMAGAFHTFPDSWNFVMIPPDNKPQEAVARLTGKANTTFWAVNSHVKDELSQLGTPEELIVNTGLLLPNRIYDAINDRLAIQFGIENGNTNLGDHFFVSIGASAPEMPQAIWAVDHLLRAGIRTTVHCGDGRDISIEFRQRVEAIFQSINSEYEIDDLLTITGGEKGVTRDDELQNWLEHLADPTITKVVTRPNEMLNIAPALGMGVILLAPFQFHEQHSYDLITRHTQRSNVIPISDPIQVPTGISDNFSSGFWLLPTSVDQIKANPRAMNSLGLP</sequence>
<protein>
    <submittedName>
        <fullName evidence="1">Uncharacterized protein</fullName>
    </submittedName>
</protein>
<dbReference type="EMBL" id="JAGQLK010000004">
    <property type="protein sequence ID" value="MCA9382791.1"/>
    <property type="molecule type" value="Genomic_DNA"/>
</dbReference>
<evidence type="ECO:0000313" key="2">
    <source>
        <dbReference type="Proteomes" id="UP000783287"/>
    </source>
</evidence>
<evidence type="ECO:0000313" key="1">
    <source>
        <dbReference type="EMBL" id="MCA9382791.1"/>
    </source>
</evidence>
<reference evidence="1" key="2">
    <citation type="journal article" date="2021" name="Microbiome">
        <title>Successional dynamics and alternative stable states in a saline activated sludge microbial community over 9 years.</title>
        <authorList>
            <person name="Wang Y."/>
            <person name="Ye J."/>
            <person name="Ju F."/>
            <person name="Liu L."/>
            <person name="Boyd J.A."/>
            <person name="Deng Y."/>
            <person name="Parks D.H."/>
            <person name="Jiang X."/>
            <person name="Yin X."/>
            <person name="Woodcroft B.J."/>
            <person name="Tyson G.W."/>
            <person name="Hugenholtz P."/>
            <person name="Polz M.F."/>
            <person name="Zhang T."/>
        </authorList>
    </citation>
    <scope>NUCLEOTIDE SEQUENCE</scope>
    <source>
        <strain evidence="1">HKST-UBA14</strain>
    </source>
</reference>
<organism evidence="1 2">
    <name type="scientific">Candidatus Dojkabacteria bacterium</name>
    <dbReference type="NCBI Taxonomy" id="2099670"/>
    <lineage>
        <taxon>Bacteria</taxon>
        <taxon>Candidatus Dojkabacteria</taxon>
    </lineage>
</organism>
<gene>
    <name evidence="1" type="ORF">KC909_00330</name>
</gene>